<proteinExistence type="predicted"/>
<organism evidence="1 2">
    <name type="scientific">Paracoccus haeundaensis</name>
    <dbReference type="NCBI Taxonomy" id="225362"/>
    <lineage>
        <taxon>Bacteria</taxon>
        <taxon>Pseudomonadati</taxon>
        <taxon>Pseudomonadota</taxon>
        <taxon>Alphaproteobacteria</taxon>
        <taxon>Rhodobacterales</taxon>
        <taxon>Paracoccaceae</taxon>
        <taxon>Paracoccus</taxon>
    </lineage>
</organism>
<evidence type="ECO:0000313" key="1">
    <source>
        <dbReference type="EMBL" id="TNH40944.1"/>
    </source>
</evidence>
<reference evidence="1 2" key="1">
    <citation type="submission" date="2019-06" db="EMBL/GenBank/DDBJ databases">
        <authorList>
            <person name="Li J."/>
        </authorList>
    </citation>
    <scope>NUCLEOTIDE SEQUENCE [LARGE SCALE GENOMIC DNA]</scope>
    <source>
        <strain evidence="1 2">CGMCC 1.8012</strain>
    </source>
</reference>
<name>A0A5C4RB94_9RHOB</name>
<evidence type="ECO:0000313" key="2">
    <source>
        <dbReference type="Proteomes" id="UP000304880"/>
    </source>
</evidence>
<keyword evidence="2" id="KW-1185">Reference proteome</keyword>
<accession>A0A5C4RB94</accession>
<sequence length="144" mass="16448">MRIITREDIDQARSDQARIHQATQTEYSVKRILQSLDFQISDKGIAERILIELQGEIKFDRASNQFMIKSEGLYKKANPQLIRDIVSATIQKLPKEIRLINDAVKAGILADAESHKVKLIRYVDRSCPHKVHTVVAIMKTLLTP</sequence>
<dbReference type="AlphaFoldDB" id="A0A5C4RB94"/>
<comment type="caution">
    <text evidence="1">The sequence shown here is derived from an EMBL/GenBank/DDBJ whole genome shotgun (WGS) entry which is preliminary data.</text>
</comment>
<dbReference type="EMBL" id="VDDC01000005">
    <property type="protein sequence ID" value="TNH40944.1"/>
    <property type="molecule type" value="Genomic_DNA"/>
</dbReference>
<protein>
    <submittedName>
        <fullName evidence="1">Uncharacterized protein</fullName>
    </submittedName>
</protein>
<gene>
    <name evidence="1" type="ORF">FHD67_02645</name>
</gene>
<dbReference type="RefSeq" id="WP_139597732.1">
    <property type="nucleotide sequence ID" value="NZ_VDDC01000005.1"/>
</dbReference>
<dbReference type="Proteomes" id="UP000304880">
    <property type="component" value="Unassembled WGS sequence"/>
</dbReference>